<feature type="binding site" evidence="9">
    <location>
        <position position="162"/>
    </location>
    <ligand>
        <name>cob(II)alamin</name>
        <dbReference type="ChEBI" id="CHEBI:16304"/>
    </ligand>
</feature>
<dbReference type="NCBIfam" id="TIGR00276">
    <property type="entry name" value="tRNA epoxyqueuosine(34) reductase QueG"/>
    <property type="match status" value="1"/>
</dbReference>
<organism evidence="11 12">
    <name type="scientific">Bellilinea caldifistulae</name>
    <dbReference type="NCBI Taxonomy" id="360411"/>
    <lineage>
        <taxon>Bacteria</taxon>
        <taxon>Bacillati</taxon>
        <taxon>Chloroflexota</taxon>
        <taxon>Anaerolineae</taxon>
        <taxon>Anaerolineales</taxon>
        <taxon>Anaerolineaceae</taxon>
        <taxon>Bellilinea</taxon>
    </lineage>
</organism>
<feature type="domain" description="4Fe-4S ferredoxin-type" evidence="10">
    <location>
        <begin position="184"/>
        <end position="213"/>
    </location>
</feature>
<evidence type="ECO:0000256" key="7">
    <source>
        <dbReference type="ARBA" id="ARBA00023004"/>
    </source>
</evidence>
<keyword evidence="12" id="KW-1185">Reference proteome</keyword>
<dbReference type="SUPFAM" id="SSF48371">
    <property type="entry name" value="ARM repeat"/>
    <property type="match status" value="1"/>
</dbReference>
<dbReference type="InterPro" id="IPR011989">
    <property type="entry name" value="ARM-like"/>
</dbReference>
<dbReference type="GO" id="GO:0008616">
    <property type="term" value="P:tRNA queuosine(34) biosynthetic process"/>
    <property type="evidence" value="ECO:0007669"/>
    <property type="project" value="UniProtKB-UniRule"/>
</dbReference>
<keyword evidence="1 9" id="KW-0004">4Fe-4S</keyword>
<evidence type="ECO:0000256" key="8">
    <source>
        <dbReference type="ARBA" id="ARBA00023014"/>
    </source>
</evidence>
<dbReference type="InterPro" id="IPR004453">
    <property type="entry name" value="QueG"/>
</dbReference>
<evidence type="ECO:0000313" key="11">
    <source>
        <dbReference type="EMBL" id="KPL74868.1"/>
    </source>
</evidence>
<dbReference type="PROSITE" id="PS00198">
    <property type="entry name" value="4FE4S_FER_1"/>
    <property type="match status" value="1"/>
</dbReference>
<evidence type="ECO:0000256" key="5">
    <source>
        <dbReference type="ARBA" id="ARBA00022785"/>
    </source>
</evidence>
<dbReference type="SMART" id="SM00567">
    <property type="entry name" value="EZ_HEAT"/>
    <property type="match status" value="1"/>
</dbReference>
<comment type="caution">
    <text evidence="11">The sequence shown here is derived from an EMBL/GenBank/DDBJ whole genome shotgun (WGS) entry which is preliminary data.</text>
</comment>
<gene>
    <name evidence="9" type="primary">queG</name>
    <name evidence="11" type="ORF">AC812_10060</name>
</gene>
<comment type="similarity">
    <text evidence="9">Belongs to the QueG family.</text>
</comment>
<evidence type="ECO:0000259" key="10">
    <source>
        <dbReference type="PROSITE" id="PS51379"/>
    </source>
</evidence>
<dbReference type="InterPro" id="IPR013542">
    <property type="entry name" value="QueG_DUF1730"/>
</dbReference>
<feature type="binding site" evidence="9">
    <location>
        <position position="221"/>
    </location>
    <ligand>
        <name>cob(II)alamin</name>
        <dbReference type="ChEBI" id="CHEBI:16304"/>
    </ligand>
</feature>
<comment type="pathway">
    <text evidence="9">tRNA modification; tRNA-queuosine biosynthesis.</text>
</comment>
<dbReference type="GO" id="GO:0051539">
    <property type="term" value="F:4 iron, 4 sulfur cluster binding"/>
    <property type="evidence" value="ECO:0007669"/>
    <property type="project" value="UniProtKB-KW"/>
</dbReference>
<feature type="binding site" evidence="9">
    <location>
        <position position="62"/>
    </location>
    <ligand>
        <name>cob(II)alamin</name>
        <dbReference type="ChEBI" id="CHEBI:16304"/>
    </ligand>
</feature>
<dbReference type="Gene3D" id="1.25.10.10">
    <property type="entry name" value="Leucine-rich Repeat Variant"/>
    <property type="match status" value="1"/>
</dbReference>
<dbReference type="Gene3D" id="3.30.70.20">
    <property type="match status" value="1"/>
</dbReference>
<evidence type="ECO:0000313" key="12">
    <source>
        <dbReference type="Proteomes" id="UP000050514"/>
    </source>
</evidence>
<feature type="binding site" evidence="9">
    <location>
        <position position="138"/>
    </location>
    <ligand>
        <name>cob(II)alamin</name>
        <dbReference type="ChEBI" id="CHEBI:16304"/>
    </ligand>
</feature>
<dbReference type="InterPro" id="IPR017900">
    <property type="entry name" value="4Fe4S_Fe_S_CS"/>
</dbReference>
<keyword evidence="5 9" id="KW-0671">Queuosine biosynthesis</keyword>
<comment type="subunit">
    <text evidence="9">Monomer.</text>
</comment>
<keyword evidence="9" id="KW-0846">Cobalamin</keyword>
<feature type="active site" description="Proton donor" evidence="9">
    <location>
        <position position="138"/>
    </location>
</feature>
<keyword evidence="7 9" id="KW-0408">Iron</keyword>
<dbReference type="Pfam" id="PF08331">
    <property type="entry name" value="QueG_DUF1730"/>
    <property type="match status" value="1"/>
</dbReference>
<feature type="binding site" evidence="9">
    <location>
        <position position="253"/>
    </location>
    <ligand>
        <name>[4Fe-4S] cluster</name>
        <dbReference type="ChEBI" id="CHEBI:49883"/>
        <label>1</label>
    </ligand>
</feature>
<feature type="binding site" evidence="9">
    <location>
        <position position="199"/>
    </location>
    <ligand>
        <name>[4Fe-4S] cluster</name>
        <dbReference type="ChEBI" id="CHEBI:49883"/>
        <label>1</label>
    </ligand>
</feature>
<dbReference type="EC" id="1.17.99.6" evidence="9"/>
<feature type="binding site" evidence="9">
    <location>
        <position position="249"/>
    </location>
    <ligand>
        <name>[4Fe-4S] cluster</name>
        <dbReference type="ChEBI" id="CHEBI:49883"/>
        <label>2</label>
    </ligand>
</feature>
<dbReference type="PANTHER" id="PTHR30002">
    <property type="entry name" value="EPOXYQUEUOSINE REDUCTASE"/>
    <property type="match status" value="1"/>
</dbReference>
<dbReference type="HAMAP" id="MF_00916">
    <property type="entry name" value="QueG"/>
    <property type="match status" value="1"/>
</dbReference>
<dbReference type="GO" id="GO:0052693">
    <property type="term" value="F:epoxyqueuosine reductase activity"/>
    <property type="evidence" value="ECO:0007669"/>
    <property type="project" value="UniProtKB-UniRule"/>
</dbReference>
<keyword evidence="3 9" id="KW-0819">tRNA processing</keyword>
<evidence type="ECO:0000256" key="9">
    <source>
        <dbReference type="HAMAP-Rule" id="MF_00916"/>
    </source>
</evidence>
<dbReference type="Proteomes" id="UP000050514">
    <property type="component" value="Unassembled WGS sequence"/>
</dbReference>
<evidence type="ECO:0000256" key="2">
    <source>
        <dbReference type="ARBA" id="ARBA00022490"/>
    </source>
</evidence>
<accession>A0A0P6XHC2</accession>
<dbReference type="GO" id="GO:0046872">
    <property type="term" value="F:metal ion binding"/>
    <property type="evidence" value="ECO:0007669"/>
    <property type="project" value="UniProtKB-KW"/>
</dbReference>
<keyword evidence="8 9" id="KW-0411">Iron-sulfur</keyword>
<feature type="binding site" evidence="9">
    <location>
        <position position="246"/>
    </location>
    <ligand>
        <name>[4Fe-4S] cluster</name>
        <dbReference type="ChEBI" id="CHEBI:49883"/>
        <label>2</label>
    </ligand>
</feature>
<feature type="binding site" evidence="9">
    <location>
        <position position="203"/>
    </location>
    <ligand>
        <name>[4Fe-4S] cluster</name>
        <dbReference type="ChEBI" id="CHEBI:49883"/>
        <label>2</label>
    </ligand>
</feature>
<dbReference type="STRING" id="360411.AC812_10060"/>
<feature type="binding site" evidence="9">
    <location>
        <position position="159"/>
    </location>
    <ligand>
        <name>cob(II)alamin</name>
        <dbReference type="ChEBI" id="CHEBI:16304"/>
    </ligand>
</feature>
<proteinExistence type="inferred from homology"/>
<evidence type="ECO:0000256" key="3">
    <source>
        <dbReference type="ARBA" id="ARBA00022694"/>
    </source>
</evidence>
<dbReference type="AlphaFoldDB" id="A0A0P6XHC2"/>
<feature type="binding site" evidence="9">
    <location>
        <position position="219"/>
    </location>
    <ligand>
        <name>[4Fe-4S] cluster</name>
        <dbReference type="ChEBI" id="CHEBI:49883"/>
        <label>2</label>
    </ligand>
</feature>
<dbReference type="PANTHER" id="PTHR30002:SF4">
    <property type="entry name" value="EPOXYQUEUOSINE REDUCTASE"/>
    <property type="match status" value="1"/>
</dbReference>
<comment type="function">
    <text evidence="9">Catalyzes the conversion of epoxyqueuosine (oQ) to queuosine (Q), which is a hypermodified base found in the wobble positions of tRNA(Asp), tRNA(Asn), tRNA(His) and tRNA(Tyr).</text>
</comment>
<protein>
    <recommendedName>
        <fullName evidence="9">Epoxyqueuosine reductase</fullName>
        <ecNumber evidence="9">1.17.99.6</ecNumber>
    </recommendedName>
    <alternativeName>
        <fullName evidence="9">Queuosine biosynthesis protein QueG</fullName>
    </alternativeName>
</protein>
<dbReference type="Pfam" id="PF13646">
    <property type="entry name" value="HEAT_2"/>
    <property type="match status" value="1"/>
</dbReference>
<dbReference type="PATRIC" id="fig|360411.5.peg.2623"/>
<comment type="catalytic activity">
    <reaction evidence="9">
        <text>epoxyqueuosine(34) in tRNA + AH2 = queuosine(34) in tRNA + A + H2O</text>
        <dbReference type="Rhea" id="RHEA:32159"/>
        <dbReference type="Rhea" id="RHEA-COMP:18571"/>
        <dbReference type="Rhea" id="RHEA-COMP:18582"/>
        <dbReference type="ChEBI" id="CHEBI:13193"/>
        <dbReference type="ChEBI" id="CHEBI:15377"/>
        <dbReference type="ChEBI" id="CHEBI:17499"/>
        <dbReference type="ChEBI" id="CHEBI:194431"/>
        <dbReference type="ChEBI" id="CHEBI:194443"/>
        <dbReference type="EC" id="1.17.99.6"/>
    </reaction>
</comment>
<feature type="binding site" evidence="9">
    <location>
        <begin position="246"/>
        <end position="247"/>
    </location>
    <ligand>
        <name>cob(II)alamin</name>
        <dbReference type="ChEBI" id="CHEBI:16304"/>
    </ligand>
</feature>
<dbReference type="OrthoDB" id="9784571at2"/>
<feature type="binding site" evidence="9">
    <location>
        <position position="228"/>
    </location>
    <ligand>
        <name>tRNA</name>
        <dbReference type="ChEBI" id="CHEBI:17843"/>
    </ligand>
</feature>
<dbReference type="GO" id="GO:0005737">
    <property type="term" value="C:cytoplasm"/>
    <property type="evidence" value="ECO:0007669"/>
    <property type="project" value="UniProtKB-SubCell"/>
</dbReference>
<evidence type="ECO:0000256" key="6">
    <source>
        <dbReference type="ARBA" id="ARBA00023002"/>
    </source>
</evidence>
<dbReference type="GO" id="GO:0031419">
    <property type="term" value="F:cobalamin binding"/>
    <property type="evidence" value="ECO:0007669"/>
    <property type="project" value="UniProtKB-KW"/>
</dbReference>
<dbReference type="Pfam" id="PF13484">
    <property type="entry name" value="Fer4_16"/>
    <property type="match status" value="1"/>
</dbReference>
<dbReference type="EMBL" id="LGHJ01000016">
    <property type="protein sequence ID" value="KPL74868.1"/>
    <property type="molecule type" value="Genomic_DNA"/>
</dbReference>
<name>A0A0P6XHC2_9CHLR</name>
<reference evidence="11 12" key="1">
    <citation type="submission" date="2015-07" db="EMBL/GenBank/DDBJ databases">
        <title>Draft genome of Bellilinea caldifistulae DSM 17877.</title>
        <authorList>
            <person name="Hemp J."/>
            <person name="Ward L.M."/>
            <person name="Pace L.A."/>
            <person name="Fischer W.W."/>
        </authorList>
    </citation>
    <scope>NUCLEOTIDE SEQUENCE [LARGE SCALE GENOMIC DNA]</scope>
    <source>
        <strain evidence="11 12">GOMI-1</strain>
    </source>
</reference>
<dbReference type="InterPro" id="IPR016024">
    <property type="entry name" value="ARM-type_fold"/>
</dbReference>
<comment type="cofactor">
    <cofactor evidence="9">
        <name>cob(II)alamin</name>
        <dbReference type="ChEBI" id="CHEBI:16304"/>
    </cofactor>
</comment>
<feature type="binding site" evidence="9">
    <location>
        <position position="193"/>
    </location>
    <ligand>
        <name>[4Fe-4S] cluster</name>
        <dbReference type="ChEBI" id="CHEBI:49883"/>
        <label>1</label>
    </ligand>
</feature>
<feature type="binding site" evidence="9">
    <location>
        <position position="196"/>
    </location>
    <ligand>
        <name>[4Fe-4S] cluster</name>
        <dbReference type="ChEBI" id="CHEBI:49883"/>
        <label>1</label>
    </ligand>
</feature>
<comment type="subcellular location">
    <subcellularLocation>
        <location evidence="9">Cytoplasm</location>
    </subcellularLocation>
</comment>
<comment type="caution">
    <text evidence="9">Lacks conserved residue(s) required for the propagation of feature annotation.</text>
</comment>
<dbReference type="InterPro" id="IPR004155">
    <property type="entry name" value="PBS_lyase_HEAT"/>
</dbReference>
<evidence type="ECO:0000256" key="1">
    <source>
        <dbReference type="ARBA" id="ARBA00022485"/>
    </source>
</evidence>
<keyword evidence="2 9" id="KW-0963">Cytoplasm</keyword>
<comment type="cofactor">
    <cofactor evidence="9">
        <name>[4Fe-4S] cluster</name>
        <dbReference type="ChEBI" id="CHEBI:49883"/>
    </cofactor>
    <text evidence="9">Binds 2 [4Fe-4S] clusters per monomer.</text>
</comment>
<evidence type="ECO:0000256" key="4">
    <source>
        <dbReference type="ARBA" id="ARBA00022723"/>
    </source>
</evidence>
<keyword evidence="4 9" id="KW-0479">Metal-binding</keyword>
<feature type="binding site" evidence="9">
    <location>
        <position position="173"/>
    </location>
    <ligand>
        <name>cob(II)alamin</name>
        <dbReference type="ChEBI" id="CHEBI:16304"/>
    </ligand>
</feature>
<keyword evidence="9" id="KW-0170">Cobalt</keyword>
<keyword evidence="6 9" id="KW-0560">Oxidoreductase</keyword>
<dbReference type="SUPFAM" id="SSF46548">
    <property type="entry name" value="alpha-helical ferredoxin"/>
    <property type="match status" value="1"/>
</dbReference>
<dbReference type="InterPro" id="IPR017896">
    <property type="entry name" value="4Fe4S_Fe-S-bd"/>
</dbReference>
<sequence>MVGNSPDLKEFIKAEAIRLGFDLVGFTDPSPPTSFPSFQKWLNQGMHGEMAYLSRPDAVARRADPSLILPGVRTILVVALRYPRPEDAPPASSKPFGKVAAYAWGEDYHTIIPSRLRELVTALQGKIGRSFEWKILTDSGPVLERDLAQRAGLGWVGKNTCLINPRIGSYFLLGELFLTLDLEPDSPFPADHCGSCQRCIQACPTHCILPDRTLDARRCISYLTIENKTEIPPDLRPALDNWVFGCDICQQVCPWNIRFASPHHDPAFSPKEDTARPVLSREILLSQAEFKQKFSQSPVLRAKRRGYLRNVAVALGNSLRSENLSALITSLKSDEEPLVRSHSAWAIGRIGGEQARTALQEALKTETHPQVVQEICSALQNLP</sequence>
<dbReference type="PROSITE" id="PS51379">
    <property type="entry name" value="4FE4S_FER_2"/>
    <property type="match status" value="1"/>
</dbReference>
<dbReference type="UniPathway" id="UPA00392"/>